<reference evidence="1 2" key="1">
    <citation type="journal article" date="2015" name="Genome Announc.">
        <title>Expanding the biotechnology potential of lactobacilli through comparative genomics of 213 strains and associated genera.</title>
        <authorList>
            <person name="Sun Z."/>
            <person name="Harris H.M."/>
            <person name="McCann A."/>
            <person name="Guo C."/>
            <person name="Argimon S."/>
            <person name="Zhang W."/>
            <person name="Yang X."/>
            <person name="Jeffery I.B."/>
            <person name="Cooney J.C."/>
            <person name="Kagawa T.F."/>
            <person name="Liu W."/>
            <person name="Song Y."/>
            <person name="Salvetti E."/>
            <person name="Wrobel A."/>
            <person name="Rasinkangas P."/>
            <person name="Parkhill J."/>
            <person name="Rea M.C."/>
            <person name="O'Sullivan O."/>
            <person name="Ritari J."/>
            <person name="Douillard F.P."/>
            <person name="Paul Ross R."/>
            <person name="Yang R."/>
            <person name="Briner A.E."/>
            <person name="Felis G.E."/>
            <person name="de Vos W.M."/>
            <person name="Barrangou R."/>
            <person name="Klaenhammer T.R."/>
            <person name="Caufield P.W."/>
            <person name="Cui Y."/>
            <person name="Zhang H."/>
            <person name="O'Toole P.W."/>
        </authorList>
    </citation>
    <scope>NUCLEOTIDE SEQUENCE [LARGE SCALE GENOMIC DNA]</scope>
    <source>
        <strain evidence="1 2">DSM 20178</strain>
    </source>
</reference>
<evidence type="ECO:0000313" key="1">
    <source>
        <dbReference type="EMBL" id="KRK11952.1"/>
    </source>
</evidence>
<dbReference type="PATRIC" id="fig|1423816.3.peg.748"/>
<dbReference type="EMBL" id="AZCT01000012">
    <property type="protein sequence ID" value="KRK11952.1"/>
    <property type="molecule type" value="Genomic_DNA"/>
</dbReference>
<proteinExistence type="predicted"/>
<comment type="caution">
    <text evidence="1">The sequence shown here is derived from an EMBL/GenBank/DDBJ whole genome shotgun (WGS) entry which is preliminary data.</text>
</comment>
<accession>A0A0R1ERX1</accession>
<dbReference type="AlphaFoldDB" id="A0A0R1ERX1"/>
<name>A0A0R1ERX1_LACZE</name>
<protein>
    <recommendedName>
        <fullName evidence="3">DUF2187 domain-containing protein</fullName>
    </recommendedName>
</protein>
<dbReference type="RefSeq" id="WP_010492295.1">
    <property type="nucleotide sequence ID" value="NZ_AZCT01000012.1"/>
</dbReference>
<evidence type="ECO:0000313" key="2">
    <source>
        <dbReference type="Proteomes" id="UP000051984"/>
    </source>
</evidence>
<dbReference type="Proteomes" id="UP000051984">
    <property type="component" value="Unassembled WGS sequence"/>
</dbReference>
<gene>
    <name evidence="1" type="ORF">FD51_GL000741</name>
</gene>
<organism evidence="1 2">
    <name type="scientific">Lacticaseibacillus zeae DSM 20178 = KCTC 3804</name>
    <dbReference type="NCBI Taxonomy" id="1423816"/>
    <lineage>
        <taxon>Bacteria</taxon>
        <taxon>Bacillati</taxon>
        <taxon>Bacillota</taxon>
        <taxon>Bacilli</taxon>
        <taxon>Lactobacillales</taxon>
        <taxon>Lactobacillaceae</taxon>
        <taxon>Lacticaseibacillus</taxon>
    </lineage>
</organism>
<evidence type="ECO:0008006" key="3">
    <source>
        <dbReference type="Google" id="ProtNLM"/>
    </source>
</evidence>
<sequence>MKHAKAGMTVLCQANGNMEHAFIGQIEKCYENSALVKILDYDRRDRFNVQDLIGRTVIAFNKMKQSKSDRLETTYDKPLQRDVG</sequence>